<dbReference type="PANTHER" id="PTHR11818">
    <property type="entry name" value="BETA/GAMMA CRYSTALLIN"/>
    <property type="match status" value="1"/>
</dbReference>
<feature type="compositionally biased region" description="Basic and acidic residues" evidence="5">
    <location>
        <begin position="599"/>
        <end position="627"/>
    </location>
</feature>
<feature type="compositionally biased region" description="Low complexity" evidence="5">
    <location>
        <begin position="196"/>
        <end position="205"/>
    </location>
</feature>
<feature type="region of interest" description="Disordered" evidence="5">
    <location>
        <begin position="240"/>
        <end position="384"/>
    </location>
</feature>
<dbReference type="SMART" id="SM00247">
    <property type="entry name" value="XTALbg"/>
    <property type="match status" value="6"/>
</dbReference>
<dbReference type="Pfam" id="PF00030">
    <property type="entry name" value="Crystall"/>
    <property type="match status" value="6"/>
</dbReference>
<feature type="region of interest" description="Disordered" evidence="5">
    <location>
        <begin position="1301"/>
        <end position="1342"/>
    </location>
</feature>
<dbReference type="PANTHER" id="PTHR11818:SF2">
    <property type="entry name" value="BETA_GAMMA CRYSTALLIN DOMAIN-CONTAINING PROTEIN 1"/>
    <property type="match status" value="1"/>
</dbReference>
<dbReference type="InterPro" id="IPR050252">
    <property type="entry name" value="Beta/Gamma-Crystallin"/>
</dbReference>
<dbReference type="Gene3D" id="2.60.20.10">
    <property type="entry name" value="Crystallins"/>
    <property type="match status" value="6"/>
</dbReference>
<feature type="compositionally biased region" description="Low complexity" evidence="5">
    <location>
        <begin position="536"/>
        <end position="550"/>
    </location>
</feature>
<feature type="compositionally biased region" description="Polar residues" evidence="5">
    <location>
        <begin position="845"/>
        <end position="855"/>
    </location>
</feature>
<feature type="domain" description="Beta/gamma crystallin 'Greek key'" evidence="6">
    <location>
        <begin position="1942"/>
        <end position="1982"/>
    </location>
</feature>
<accession>A0ABP0A8Z2</accession>
<feature type="domain" description="Beta/gamma crystallin 'Greek key'" evidence="6">
    <location>
        <begin position="1893"/>
        <end position="1936"/>
    </location>
</feature>
<feature type="region of interest" description="Disordered" evidence="5">
    <location>
        <begin position="399"/>
        <end position="670"/>
    </location>
</feature>
<dbReference type="SUPFAM" id="SSF49695">
    <property type="entry name" value="gamma-Crystallin-like"/>
    <property type="match status" value="3"/>
</dbReference>
<protein>
    <recommendedName>
        <fullName evidence="6">Beta/gamma crystallin 'Greek key' domain-containing protein</fullName>
    </recommendedName>
</protein>
<feature type="compositionally biased region" description="Polar residues" evidence="5">
    <location>
        <begin position="1068"/>
        <end position="1077"/>
    </location>
</feature>
<evidence type="ECO:0000313" key="7">
    <source>
        <dbReference type="EMBL" id="CAK6446729.1"/>
    </source>
</evidence>
<dbReference type="EMBL" id="OY882863">
    <property type="protein sequence ID" value="CAK6446729.1"/>
    <property type="molecule type" value="Genomic_DNA"/>
</dbReference>
<feature type="compositionally biased region" description="Polar residues" evidence="5">
    <location>
        <begin position="1103"/>
        <end position="1120"/>
    </location>
</feature>
<feature type="compositionally biased region" description="Low complexity" evidence="5">
    <location>
        <begin position="484"/>
        <end position="508"/>
    </location>
</feature>
<keyword evidence="3" id="KW-0273">Eye lens protein</keyword>
<feature type="compositionally biased region" description="Low complexity" evidence="5">
    <location>
        <begin position="352"/>
        <end position="368"/>
    </location>
</feature>
<gene>
    <name evidence="7" type="ORF">MPIPNATIZW_LOCUS15035</name>
</gene>
<dbReference type="SUPFAM" id="SSF50370">
    <property type="entry name" value="Ricin B-like lectins"/>
    <property type="match status" value="1"/>
</dbReference>
<feature type="compositionally biased region" description="Low complexity" evidence="5">
    <location>
        <begin position="297"/>
        <end position="306"/>
    </location>
</feature>
<feature type="region of interest" description="Disordered" evidence="5">
    <location>
        <begin position="929"/>
        <end position="976"/>
    </location>
</feature>
<feature type="domain" description="Beta/gamma crystallin 'Greek key'" evidence="6">
    <location>
        <begin position="1802"/>
        <end position="1844"/>
    </location>
</feature>
<feature type="compositionally biased region" description="Basic and acidic residues" evidence="5">
    <location>
        <begin position="579"/>
        <end position="589"/>
    </location>
</feature>
<feature type="compositionally biased region" description="Polar residues" evidence="5">
    <location>
        <begin position="864"/>
        <end position="887"/>
    </location>
</feature>
<feature type="domain" description="Beta/gamma crystallin 'Greek key'" evidence="6">
    <location>
        <begin position="1983"/>
        <end position="2024"/>
    </location>
</feature>
<dbReference type="InterPro" id="IPR001064">
    <property type="entry name" value="Beta/gamma_crystallin"/>
</dbReference>
<dbReference type="InterPro" id="IPR000772">
    <property type="entry name" value="Ricin_B_lectin"/>
</dbReference>
<feature type="region of interest" description="Disordered" evidence="5">
    <location>
        <begin position="1236"/>
        <end position="1266"/>
    </location>
</feature>
<evidence type="ECO:0000256" key="2">
    <source>
        <dbReference type="ARBA" id="ARBA00009646"/>
    </source>
</evidence>
<evidence type="ECO:0000256" key="3">
    <source>
        <dbReference type="ARBA" id="ARBA00022613"/>
    </source>
</evidence>
<evidence type="ECO:0000256" key="4">
    <source>
        <dbReference type="ARBA" id="ARBA00022737"/>
    </source>
</evidence>
<evidence type="ECO:0000256" key="1">
    <source>
        <dbReference type="ARBA" id="ARBA00003689"/>
    </source>
</evidence>
<dbReference type="PRINTS" id="PR01367">
    <property type="entry name" value="BGCRYSTALLIN"/>
</dbReference>
<dbReference type="PROSITE" id="PS50231">
    <property type="entry name" value="RICIN_B_LECTIN"/>
    <property type="match status" value="1"/>
</dbReference>
<feature type="compositionally biased region" description="Low complexity" evidence="5">
    <location>
        <begin position="1121"/>
        <end position="1133"/>
    </location>
</feature>
<dbReference type="Gene3D" id="2.80.10.50">
    <property type="match status" value="1"/>
</dbReference>
<organism evidence="7 8">
    <name type="scientific">Pipistrellus nathusii</name>
    <name type="common">Nathusius' pipistrelle</name>
    <dbReference type="NCBI Taxonomy" id="59473"/>
    <lineage>
        <taxon>Eukaryota</taxon>
        <taxon>Metazoa</taxon>
        <taxon>Chordata</taxon>
        <taxon>Craniata</taxon>
        <taxon>Vertebrata</taxon>
        <taxon>Euteleostomi</taxon>
        <taxon>Mammalia</taxon>
        <taxon>Eutheria</taxon>
        <taxon>Laurasiatheria</taxon>
        <taxon>Chiroptera</taxon>
        <taxon>Yangochiroptera</taxon>
        <taxon>Vespertilionidae</taxon>
        <taxon>Pipistrellus</taxon>
    </lineage>
</organism>
<feature type="compositionally biased region" description="Low complexity" evidence="5">
    <location>
        <begin position="562"/>
        <end position="575"/>
    </location>
</feature>
<feature type="compositionally biased region" description="Basic and acidic residues" evidence="5">
    <location>
        <begin position="828"/>
        <end position="843"/>
    </location>
</feature>
<feature type="region of interest" description="Disordered" evidence="5">
    <location>
        <begin position="742"/>
        <end position="917"/>
    </location>
</feature>
<name>A0ABP0A8Z2_PIPNA</name>
<sequence>MPLSLPPPGGPGESPPPRTSSKKHTPFHLWRSKKKQQPPPSDCRVFVPHPPSDCGVFVPHPPPAPLGEARALDIVDEGQVAQEHHEFTSHGGESQFFHMTSEVPGPLSAESRLLKKSRAQPPEENKRKPVLGKLGNLFSAGRRRNTRNGLESPTSSSAKSASPKDAAACAPLPEQREDEKGTAPSSPPEPADRCGEGLPQEQPQEPEGERAELCVQVAAPDAHLSPLLSSRAAAAAGLLCPGNESPQLEPVHSEAEPFPDATAAAAAKQLHSSLENSPGRESADTPARGPGEDASRGAAGAQEAAPGAGGVPGSPTSERAWSGPGEAADTDSGVGAEGGGSPECLDARSQSPEGASAPPGDPPAEGAETGAGPGGQGCRPAERAHPAKVLTLDIYLSKTNGAQVDDEPVVLTAGAEDWDDQDDDMDRRAGGRRSGRRRRSQKSTDSPSPDTALPPDGAARDDAVFDYEVAPNAAAENEKKVKSARAAPDGGVAAAAGAESKSSPGSKGQPRGEPERGKQPPPATSPTKRRGKIRVPEAVPIPSSAASPRAPAKESPPRRPSAPDSGPAAKAAAGESGEEAPRVIARELTVRSSSLLPEIKPEHKRGPLPNHHWDGGRGEGSRSKELGRSTAGPDAAAEGWKPRNHFGVGRSTVTTKVTLPAKPKHVELNLKSPKNLESLGNEHNPLSQPVHKGNTATKISLFENKRVNSSSKHADIRGTKNTLASNKTFVGRAKLNLAKKTREMEQLEKKGSPHNGVLVKETSAETKVILPEEEILPATGSPEGRGMEGEPTEDQALGPQLQHGDQGDADCPSDPVATALIAVKDHKHLGEGDSKAADSKRLVLENSTETVQTIPSIPDIRDSPSATPKPQDPFSDSQPPAESSNQPPSLPAPVSGDMPKDACAEAPLSSFPCPDLNVSENHSGCILPVSHLDHENMPPSKLGARRERGGRGGEGGEVSSPLSTEHSPEVVGTESPSKVLVQVRSFVLPVESTQDVSSQIISDGSEVREVQLPSCHNNELEVVSVVSCAPQKEEVLSQKSASPKHVHRKEEHAAKSGPQVMSPESEKTLPSQAQSQGDGALLAAESSPTHSPGGRNHLETPQRPDQNVVNGQDSPASRLNVSGGSDDSVLDSSSDMEKFTEIIKKIDSNACVPQKKKKARVPNSPTPHFVMPPIHEDHLEKVLDPNVFTFGLGKKKGSQPEMSPALQLMPNVDPKSTPRSKRMSTEQSILFKSLHTHANGKDGPLVNPETNHKENREVPNGGVKRSRLEKSALFSSMLSSLPQDKIFSPSVTSVNAMTTTFSSSQNTSLSRSPVLPPVAEGAPPSSSEKEQPHLPPNDFLKVFNFDSSNASHSGLKSPSYMEKYLQKEESKKDLDSRSNLHLPETKFSEFSKPKNGDDVEKANHVDSALKPNLPSYGNSDTDFMGLFKSRRFDPNISFSGMPLSDPTTLRGSVQTKINPRPGKVVIYKEPEVSEECIEVFSDMEDCSSWSLSPVVLVKVVRGCWILYEKPNFEGHSIPLEEGELELAGLWGIDEILERKEEEESPKPVVIGSIRHVVQDYRVSHIDLFTEREGLGVMSSYFDDNEEMQGFGVMQKTCSMKVHWGTWLVYEEPGFLGVPFVLEPGEYPDLSFWNTEVAYIGSMRPLKMGGRKVEFPVDPKVVIYEKPFFEGKRMELETEMYNFVMEGGEAEETDGEASLPLTSVGSMKVLRGIWVAYEKSGFTGHQYLLEEGEYKDWKDWGGYDGELQSLRPILGDFSNAHMIMYSEKNFGSKGSSIDVLGIVANLMETGYGVKTQSINVLSGVWVAYENPDFTGEQYILDKGFYTSFEDWGGKNCKISSVQPICLDSFSGPRRRNQIHLFSEPQFQGHSRCFEETTGQIDDSFSTKSCRVLGGSWVAYDGENFSGNQYVLEEGHYPCLSAMGCLPGASVKSLRFIDVEFSEPTIILFEREDFKGKKIELNAEAVNLQSLGFNTQIRSVQVIGGIWITYEYGNYRGRQFLLSPAEVPNWYEFSGCHQIGSLRPFNQKRIYFRLRNKATGLFLSTNGNLEDLKLLRIQVTEDVGADDQIWIYQEGCIKCRIAEDCCMTIVGSLVTSGSKLGLALDQSAESQFWSMKSDGRIYSKLKPNLVLDIKGGAQYDQNHIILNTASKEKLTQVWEAMVL</sequence>
<proteinExistence type="inferred from homology"/>
<evidence type="ECO:0000313" key="8">
    <source>
        <dbReference type="Proteomes" id="UP001314169"/>
    </source>
</evidence>
<feature type="region of interest" description="Disordered" evidence="5">
    <location>
        <begin position="1194"/>
        <end position="1220"/>
    </location>
</feature>
<evidence type="ECO:0000256" key="5">
    <source>
        <dbReference type="SAM" id="MobiDB-lite"/>
    </source>
</evidence>
<feature type="domain" description="Beta/gamma crystallin 'Greek key'" evidence="6">
    <location>
        <begin position="1658"/>
        <end position="1710"/>
    </location>
</feature>
<feature type="domain" description="Beta/gamma crystallin 'Greek key'" evidence="6">
    <location>
        <begin position="1604"/>
        <end position="1646"/>
    </location>
</feature>
<feature type="compositionally biased region" description="Pro residues" evidence="5">
    <location>
        <begin position="1"/>
        <end position="18"/>
    </location>
</feature>
<feature type="compositionally biased region" description="Basic and acidic residues" evidence="5">
    <location>
        <begin position="742"/>
        <end position="751"/>
    </location>
</feature>
<dbReference type="Proteomes" id="UP001314169">
    <property type="component" value="Chromosome 6"/>
</dbReference>
<feature type="compositionally biased region" description="Basic residues" evidence="5">
    <location>
        <begin position="430"/>
        <end position="441"/>
    </location>
</feature>
<feature type="region of interest" description="Disordered" evidence="5">
    <location>
        <begin position="1"/>
        <end position="214"/>
    </location>
</feature>
<reference evidence="7" key="1">
    <citation type="submission" date="2023-12" db="EMBL/GenBank/DDBJ databases">
        <authorList>
            <person name="Brown T."/>
        </authorList>
    </citation>
    <scope>NUCLEOTIDE SEQUENCE</scope>
</reference>
<dbReference type="PROSITE" id="PS50915">
    <property type="entry name" value="CRYSTALLIN_BETA_GAMMA"/>
    <property type="match status" value="8"/>
</dbReference>
<dbReference type="Pfam" id="PF00652">
    <property type="entry name" value="Ricin_B_lectin"/>
    <property type="match status" value="1"/>
</dbReference>
<keyword evidence="8" id="KW-1185">Reference proteome</keyword>
<feature type="compositionally biased region" description="Low complexity" evidence="5">
    <location>
        <begin position="152"/>
        <end position="171"/>
    </location>
</feature>
<dbReference type="InterPro" id="IPR011024">
    <property type="entry name" value="G_crystallin-like"/>
</dbReference>
<evidence type="ECO:0000259" key="6">
    <source>
        <dbReference type="PROSITE" id="PS50915"/>
    </source>
</evidence>
<feature type="region of interest" description="Disordered" evidence="5">
    <location>
        <begin position="1032"/>
        <end position="1133"/>
    </location>
</feature>
<comment type="similarity">
    <text evidence="2">Belongs to the beta/gamma-crystallin family.</text>
</comment>
<feature type="region of interest" description="Disordered" evidence="5">
    <location>
        <begin position="1145"/>
        <end position="1167"/>
    </location>
</feature>
<feature type="region of interest" description="Disordered" evidence="5">
    <location>
        <begin position="1366"/>
        <end position="1400"/>
    </location>
</feature>
<feature type="domain" description="Beta/gamma crystallin 'Greek key'" evidence="6">
    <location>
        <begin position="1502"/>
        <end position="1557"/>
    </location>
</feature>
<comment type="function">
    <text evidence="1">Crystallins are the dominant structural components of the vertebrate eye lens.</text>
</comment>
<feature type="compositionally biased region" description="Polar residues" evidence="5">
    <location>
        <begin position="1301"/>
        <end position="1311"/>
    </location>
</feature>
<feature type="domain" description="Beta/gamma crystallin 'Greek key'" evidence="6">
    <location>
        <begin position="1711"/>
        <end position="1753"/>
    </location>
</feature>
<dbReference type="SMART" id="SM00458">
    <property type="entry name" value="RICIN"/>
    <property type="match status" value="1"/>
</dbReference>
<dbReference type="InterPro" id="IPR035992">
    <property type="entry name" value="Ricin_B-like_lectins"/>
</dbReference>
<keyword evidence="4" id="KW-0677">Repeat</keyword>
<feature type="compositionally biased region" description="Basic residues" evidence="5">
    <location>
        <begin position="20"/>
        <end position="36"/>
    </location>
</feature>